<dbReference type="SUPFAM" id="SSF50447">
    <property type="entry name" value="Translation proteins"/>
    <property type="match status" value="1"/>
</dbReference>
<evidence type="ECO:0000256" key="3">
    <source>
        <dbReference type="ARBA" id="ARBA00022833"/>
    </source>
</evidence>
<evidence type="ECO:0000259" key="4">
    <source>
        <dbReference type="SMART" id="SM00863"/>
    </source>
</evidence>
<dbReference type="InterPro" id="IPR012947">
    <property type="entry name" value="tRNA_SAD"/>
</dbReference>
<dbReference type="InterPro" id="IPR018163">
    <property type="entry name" value="Thr/Ala-tRNA-synth_IIc_edit"/>
</dbReference>
<evidence type="ECO:0000313" key="6">
    <source>
        <dbReference type="Proteomes" id="UP000467132"/>
    </source>
</evidence>
<gene>
    <name evidence="5" type="ORF">D3Z33_02305</name>
</gene>
<dbReference type="GO" id="GO:0004812">
    <property type="term" value="F:aminoacyl-tRNA ligase activity"/>
    <property type="evidence" value="ECO:0007669"/>
    <property type="project" value="InterPro"/>
</dbReference>
<comment type="cofactor">
    <cofactor evidence="1">
        <name>Zn(2+)</name>
        <dbReference type="ChEBI" id="CHEBI:29105"/>
    </cofactor>
</comment>
<dbReference type="PANTHER" id="PTHR43462:SF1">
    <property type="entry name" value="ALANYL-TRNA EDITING PROTEIN AARSD1"/>
    <property type="match status" value="1"/>
</dbReference>
<accession>A0A845QW00</accession>
<keyword evidence="2" id="KW-0479">Metal-binding</keyword>
<dbReference type="Gene3D" id="3.10.310.40">
    <property type="match status" value="1"/>
</dbReference>
<reference evidence="5 6" key="1">
    <citation type="submission" date="2018-08" db="EMBL/GenBank/DDBJ databases">
        <title>Murine metabolic-syndrome-specific gut microbial biobank.</title>
        <authorList>
            <person name="Liu C."/>
        </authorList>
    </citation>
    <scope>NUCLEOTIDE SEQUENCE [LARGE SCALE GENOMIC DNA]</scope>
    <source>
        <strain evidence="5 6">583</strain>
    </source>
</reference>
<evidence type="ECO:0000313" key="5">
    <source>
        <dbReference type="EMBL" id="NBI05686.1"/>
    </source>
</evidence>
<dbReference type="EMBL" id="QXXA01000004">
    <property type="protein sequence ID" value="NBI05686.1"/>
    <property type="molecule type" value="Genomic_DNA"/>
</dbReference>
<organism evidence="5 6">
    <name type="scientific">Senegalia massiliensis</name>
    <dbReference type="NCBI Taxonomy" id="1720316"/>
    <lineage>
        <taxon>Bacteria</taxon>
        <taxon>Bacillati</taxon>
        <taxon>Bacillota</taxon>
        <taxon>Clostridia</taxon>
        <taxon>Eubacteriales</taxon>
        <taxon>Clostridiaceae</taxon>
        <taxon>Senegalia</taxon>
    </lineage>
</organism>
<name>A0A845QW00_9CLOT</name>
<feature type="domain" description="Threonyl/alanyl tRNA synthetase SAD" evidence="4">
    <location>
        <begin position="182"/>
        <end position="224"/>
    </location>
</feature>
<dbReference type="Gene3D" id="2.40.30.130">
    <property type="match status" value="1"/>
</dbReference>
<dbReference type="GO" id="GO:0046872">
    <property type="term" value="F:metal ion binding"/>
    <property type="evidence" value="ECO:0007669"/>
    <property type="project" value="UniProtKB-KW"/>
</dbReference>
<dbReference type="SMART" id="SM00863">
    <property type="entry name" value="tRNA_SAD"/>
    <property type="match status" value="1"/>
</dbReference>
<dbReference type="InterPro" id="IPR009000">
    <property type="entry name" value="Transl_B-barrel_sf"/>
</dbReference>
<dbReference type="PANTHER" id="PTHR43462">
    <property type="entry name" value="ALANYL-TRNA EDITING PROTEIN"/>
    <property type="match status" value="1"/>
</dbReference>
<dbReference type="Proteomes" id="UP000467132">
    <property type="component" value="Unassembled WGS sequence"/>
</dbReference>
<comment type="caution">
    <text evidence="5">The sequence shown here is derived from an EMBL/GenBank/DDBJ whole genome shotgun (WGS) entry which is preliminary data.</text>
</comment>
<proteinExistence type="predicted"/>
<dbReference type="GO" id="GO:0005524">
    <property type="term" value="F:ATP binding"/>
    <property type="evidence" value="ECO:0007669"/>
    <property type="project" value="InterPro"/>
</dbReference>
<protein>
    <recommendedName>
        <fullName evidence="4">Threonyl/alanyl tRNA synthetase SAD domain-containing protein</fullName>
    </recommendedName>
</protein>
<dbReference type="InterPro" id="IPR051335">
    <property type="entry name" value="Alanyl-tRNA_Editing_Enzymes"/>
</dbReference>
<dbReference type="Gene3D" id="3.30.980.10">
    <property type="entry name" value="Threonyl-trna Synthetase, Chain A, domain 2"/>
    <property type="match status" value="1"/>
</dbReference>
<dbReference type="AlphaFoldDB" id="A0A845QW00"/>
<dbReference type="Pfam" id="PF07973">
    <property type="entry name" value="tRNA_SAD"/>
    <property type="match status" value="1"/>
</dbReference>
<dbReference type="GO" id="GO:0043039">
    <property type="term" value="P:tRNA aminoacylation"/>
    <property type="evidence" value="ECO:0007669"/>
    <property type="project" value="InterPro"/>
</dbReference>
<evidence type="ECO:0000256" key="1">
    <source>
        <dbReference type="ARBA" id="ARBA00001947"/>
    </source>
</evidence>
<keyword evidence="3" id="KW-0862">Zinc</keyword>
<keyword evidence="6" id="KW-1185">Reference proteome</keyword>
<sequence>MMTEKVYLENPYLMKLNAKILENKFKNNKFYVKLNRTIFYPNMSGGQLGDKGSIDGIEVLDVYEKNDDIIHVLSDLPKNEIVELHINWDIRFKNMQQHTGQHIVSNAFSKLLDFETISFHMNKDFNYIDIKANFLNQNVIDKIESYSNRIVFSNFEIYCYIIDDKTISKIPLRETTKKETDIRIVEINKLDFCACGGTHHRRTGEVGLIKLINWYKIKDNYRVEFVCGVKALEDYNLKNNIITKLKNDLSISTNDTLEAINKIKLELENFKKSNTILKTKLIDYKTIWLKNNSIKYKNIKIISDAVDEFDLNETIKIINHITQYNNYVIIIGINENDKSQFVLAKSSNLNINIKNVFDKLLYSINGNGVRNKNIYQGGCKESNKAQSIVTNGLNLIKEEVDR</sequence>
<dbReference type="GO" id="GO:0002161">
    <property type="term" value="F:aminoacyl-tRNA deacylase activity"/>
    <property type="evidence" value="ECO:0007669"/>
    <property type="project" value="UniProtKB-ARBA"/>
</dbReference>
<dbReference type="SUPFAM" id="SSF55186">
    <property type="entry name" value="ThrRS/AlaRS common domain"/>
    <property type="match status" value="1"/>
</dbReference>
<evidence type="ECO:0000256" key="2">
    <source>
        <dbReference type="ARBA" id="ARBA00022723"/>
    </source>
</evidence>